<dbReference type="InterPro" id="IPR034660">
    <property type="entry name" value="DinB/YfiT-like"/>
</dbReference>
<dbReference type="PANTHER" id="PTHR37302">
    <property type="entry name" value="SLR1116 PROTEIN"/>
    <property type="match status" value="1"/>
</dbReference>
<protein>
    <submittedName>
        <fullName evidence="4">Damage-inducible protein DinB</fullName>
    </submittedName>
</protein>
<dbReference type="Pfam" id="PF05163">
    <property type="entry name" value="DinB"/>
    <property type="match status" value="1"/>
</dbReference>
<dbReference type="PATRIC" id="fig|1459.3.peg.5660"/>
<dbReference type="PANTHER" id="PTHR37302:SF3">
    <property type="entry name" value="DAMAGE-INDUCIBLE PROTEIN DINB"/>
    <property type="match status" value="1"/>
</dbReference>
<dbReference type="STRING" id="1459.AF332_25750"/>
<name>A0A0M0GK71_SPOGL</name>
<feature type="binding site" evidence="3">
    <location>
        <position position="44"/>
    </location>
    <ligand>
        <name>a divalent metal cation</name>
        <dbReference type="ChEBI" id="CHEBI:60240"/>
    </ligand>
</feature>
<proteinExistence type="inferred from homology"/>
<evidence type="ECO:0000313" key="5">
    <source>
        <dbReference type="Proteomes" id="UP000037109"/>
    </source>
</evidence>
<dbReference type="OrthoDB" id="25666at2"/>
<gene>
    <name evidence="4" type="ORF">AF332_25750</name>
</gene>
<keyword evidence="5" id="KW-1185">Reference proteome</keyword>
<dbReference type="Gene3D" id="1.20.120.450">
    <property type="entry name" value="dinb family like domain"/>
    <property type="match status" value="1"/>
</dbReference>
<keyword evidence="2 3" id="KW-0479">Metal-binding</keyword>
<organism evidence="4 5">
    <name type="scientific">Sporosarcina globispora</name>
    <name type="common">Bacillus globisporus</name>
    <dbReference type="NCBI Taxonomy" id="1459"/>
    <lineage>
        <taxon>Bacteria</taxon>
        <taxon>Bacillati</taxon>
        <taxon>Bacillota</taxon>
        <taxon>Bacilli</taxon>
        <taxon>Bacillales</taxon>
        <taxon>Caryophanaceae</taxon>
        <taxon>Sporosarcina</taxon>
    </lineage>
</organism>
<dbReference type="AlphaFoldDB" id="A0A0M0GK71"/>
<accession>A0A0M0GK71</accession>
<feature type="binding site" evidence="3">
    <location>
        <position position="127"/>
    </location>
    <ligand>
        <name>a divalent metal cation</name>
        <dbReference type="ChEBI" id="CHEBI:60240"/>
    </ligand>
</feature>
<sequence length="165" mass="19313">MLTLFRYNWHVRDEWFEWCRQLSPEELNANRTGGVGGILETLFHIVDVEYSWICVVQGKEVVDPLFSDYDELEKVIALSEEYHRELERFFQQEWPVSYNETITPPWMDGQYKKGNILNHVIAHEIHHIGQLSVWARELNLAPVSASLIGRDLTQIRGMGNDQKAN</sequence>
<dbReference type="GO" id="GO:0046872">
    <property type="term" value="F:metal ion binding"/>
    <property type="evidence" value="ECO:0007669"/>
    <property type="project" value="UniProtKB-KW"/>
</dbReference>
<dbReference type="RefSeq" id="WP_053437252.1">
    <property type="nucleotide sequence ID" value="NZ_LGUF01000007.1"/>
</dbReference>
<comment type="caution">
    <text evidence="4">The sequence shown here is derived from an EMBL/GenBank/DDBJ whole genome shotgun (WGS) entry which is preliminary data.</text>
</comment>
<feature type="binding site" evidence="3">
    <location>
        <position position="123"/>
    </location>
    <ligand>
        <name>a divalent metal cation</name>
        <dbReference type="ChEBI" id="CHEBI:60240"/>
    </ligand>
</feature>
<evidence type="ECO:0000256" key="1">
    <source>
        <dbReference type="ARBA" id="ARBA00008635"/>
    </source>
</evidence>
<dbReference type="EMBL" id="LGUF01000007">
    <property type="protein sequence ID" value="KON89887.1"/>
    <property type="molecule type" value="Genomic_DNA"/>
</dbReference>
<reference evidence="5" key="1">
    <citation type="submission" date="2015-07" db="EMBL/GenBank/DDBJ databases">
        <title>Fjat-10036 dsm4.</title>
        <authorList>
            <person name="Liu B."/>
            <person name="Wang J."/>
            <person name="Zhu Y."/>
            <person name="Liu G."/>
            <person name="Chen Q."/>
            <person name="Chen Z."/>
            <person name="Lan J."/>
            <person name="Che J."/>
            <person name="Ge C."/>
            <person name="Shi H."/>
            <person name="Pan Z."/>
            <person name="Liu X."/>
        </authorList>
    </citation>
    <scope>NUCLEOTIDE SEQUENCE [LARGE SCALE GENOMIC DNA]</scope>
    <source>
        <strain evidence="5">DSM 4</strain>
    </source>
</reference>
<dbReference type="InterPro" id="IPR007837">
    <property type="entry name" value="DinB"/>
</dbReference>
<evidence type="ECO:0000256" key="3">
    <source>
        <dbReference type="PIRSR" id="PIRSR607837-1"/>
    </source>
</evidence>
<evidence type="ECO:0000313" key="4">
    <source>
        <dbReference type="EMBL" id="KON89887.1"/>
    </source>
</evidence>
<dbReference type="Proteomes" id="UP000037109">
    <property type="component" value="Unassembled WGS sequence"/>
</dbReference>
<evidence type="ECO:0000256" key="2">
    <source>
        <dbReference type="ARBA" id="ARBA00022723"/>
    </source>
</evidence>
<dbReference type="SUPFAM" id="SSF109854">
    <property type="entry name" value="DinB/YfiT-like putative metalloenzymes"/>
    <property type="match status" value="1"/>
</dbReference>
<comment type="similarity">
    <text evidence="1">Belongs to the DinB family.</text>
</comment>